<feature type="compositionally biased region" description="Polar residues" evidence="1">
    <location>
        <begin position="195"/>
        <end position="204"/>
    </location>
</feature>
<reference evidence="2 3" key="1">
    <citation type="submission" date="2017-06" db="EMBL/GenBank/DDBJ databases">
        <title>Comparative genomic analysis of Ambrosia Fusariam Clade fungi.</title>
        <authorList>
            <person name="Stajich J.E."/>
            <person name="Carrillo J."/>
            <person name="Kijimoto T."/>
            <person name="Eskalen A."/>
            <person name="O'Donnell K."/>
            <person name="Kasson M."/>
        </authorList>
    </citation>
    <scope>NUCLEOTIDE SEQUENCE [LARGE SCALE GENOMIC DNA]</scope>
    <source>
        <strain evidence="2 3">NRRL62584</strain>
    </source>
</reference>
<dbReference type="OrthoDB" id="4932172at2759"/>
<evidence type="ECO:0000256" key="1">
    <source>
        <dbReference type="SAM" id="MobiDB-lite"/>
    </source>
</evidence>
<feature type="compositionally biased region" description="Polar residues" evidence="1">
    <location>
        <begin position="216"/>
        <end position="231"/>
    </location>
</feature>
<proteinExistence type="predicted"/>
<comment type="caution">
    <text evidence="2">The sequence shown here is derived from an EMBL/GenBank/DDBJ whole genome shotgun (WGS) entry which is preliminary data.</text>
</comment>
<dbReference type="Proteomes" id="UP000288168">
    <property type="component" value="Unassembled WGS sequence"/>
</dbReference>
<name>A0A428PFH9_9HYPO</name>
<protein>
    <submittedName>
        <fullName evidence="2">Uncharacterized protein</fullName>
    </submittedName>
</protein>
<feature type="region of interest" description="Disordered" evidence="1">
    <location>
        <begin position="195"/>
        <end position="302"/>
    </location>
</feature>
<feature type="compositionally biased region" description="Polar residues" evidence="1">
    <location>
        <begin position="293"/>
        <end position="302"/>
    </location>
</feature>
<dbReference type="AlphaFoldDB" id="A0A428PFH9"/>
<gene>
    <name evidence="2" type="ORF">CEP54_011262</name>
</gene>
<accession>A0A428PFH9</accession>
<feature type="compositionally biased region" description="Basic and acidic residues" evidence="1">
    <location>
        <begin position="271"/>
        <end position="281"/>
    </location>
</feature>
<evidence type="ECO:0000313" key="2">
    <source>
        <dbReference type="EMBL" id="RSL51782.1"/>
    </source>
</evidence>
<feature type="compositionally biased region" description="Low complexity" evidence="1">
    <location>
        <begin position="239"/>
        <end position="258"/>
    </location>
</feature>
<keyword evidence="3" id="KW-1185">Reference proteome</keyword>
<organism evidence="2 3">
    <name type="scientific">Fusarium duplospermum</name>
    <dbReference type="NCBI Taxonomy" id="1325734"/>
    <lineage>
        <taxon>Eukaryota</taxon>
        <taxon>Fungi</taxon>
        <taxon>Dikarya</taxon>
        <taxon>Ascomycota</taxon>
        <taxon>Pezizomycotina</taxon>
        <taxon>Sordariomycetes</taxon>
        <taxon>Hypocreomycetidae</taxon>
        <taxon>Hypocreales</taxon>
        <taxon>Nectriaceae</taxon>
        <taxon>Fusarium</taxon>
        <taxon>Fusarium solani species complex</taxon>
    </lineage>
</organism>
<sequence length="302" mass="33361">MPTHVFNTDLDSFSEEQIEKLGASRAAILEPAFDDYLMSDDLHETPLPPSSIQLLPASDLNVKLTRASKGDTAMEMSISKISDPDADNFMGFSAEENCIVFKGEMGLFDRFLEFAESITQDKDVTVVFKTANEIRIPRQGLEYGLSYEKFAARVEVLECAMWSRASLQKGQGEMKCMFLVGCQLCSLISEHNSKLDASSRNTGPSTPPRKLALDKNISQSTNNSDLDNTLGRSMAECKSPSSDSSLSPPPEIITTPPSFKRLRSEILGNGDLERVSDENKTRAPTRKVRIMTRGSTRGSTKR</sequence>
<dbReference type="EMBL" id="NKCI01000144">
    <property type="protein sequence ID" value="RSL51782.1"/>
    <property type="molecule type" value="Genomic_DNA"/>
</dbReference>
<evidence type="ECO:0000313" key="3">
    <source>
        <dbReference type="Proteomes" id="UP000288168"/>
    </source>
</evidence>